<dbReference type="EMBL" id="LWDE02000260">
    <property type="protein sequence ID" value="KAE8249848.1"/>
    <property type="molecule type" value="Genomic_DNA"/>
</dbReference>
<keyword evidence="2" id="KW-1185">Reference proteome</keyword>
<gene>
    <name evidence="1" type="ORF">A4X06_0g3038</name>
</gene>
<dbReference type="AlphaFoldDB" id="A0A8X7MVA8"/>
<name>A0A8X7MVA8_9BASI</name>
<dbReference type="Proteomes" id="UP000077684">
    <property type="component" value="Unassembled WGS sequence"/>
</dbReference>
<evidence type="ECO:0000313" key="1">
    <source>
        <dbReference type="EMBL" id="KAE8249848.1"/>
    </source>
</evidence>
<sequence>MSASHSCRTEAHLHAEYLAMLAKNYEVQEEINAKDASTQLAKEEVKQVKAETAMLEAKLEMAKVMAEHREVLSKQIMAETPRTRAEIEQLAADYEAVLAWFEQERAALGLQVKQTSLSTSACCSLC</sequence>
<reference evidence="1" key="1">
    <citation type="submission" date="2016-04" db="EMBL/GenBank/DDBJ databases">
        <authorList>
            <person name="Nguyen H.D."/>
            <person name="Samba Siva P."/>
            <person name="Cullis J."/>
            <person name="Levesque C.A."/>
            <person name="Hambleton S."/>
        </authorList>
    </citation>
    <scope>NUCLEOTIDE SEQUENCE</scope>
    <source>
        <strain evidence="1">DAOMC 236426</strain>
    </source>
</reference>
<evidence type="ECO:0000313" key="2">
    <source>
        <dbReference type="Proteomes" id="UP000077684"/>
    </source>
</evidence>
<organism evidence="1 2">
    <name type="scientific">Tilletia controversa</name>
    <name type="common">dwarf bunt fungus</name>
    <dbReference type="NCBI Taxonomy" id="13291"/>
    <lineage>
        <taxon>Eukaryota</taxon>
        <taxon>Fungi</taxon>
        <taxon>Dikarya</taxon>
        <taxon>Basidiomycota</taxon>
        <taxon>Ustilaginomycotina</taxon>
        <taxon>Exobasidiomycetes</taxon>
        <taxon>Tilletiales</taxon>
        <taxon>Tilletiaceae</taxon>
        <taxon>Tilletia</taxon>
    </lineage>
</organism>
<proteinExistence type="predicted"/>
<reference evidence="1" key="2">
    <citation type="journal article" date="2019" name="IMA Fungus">
        <title>Genome sequencing and comparison of five Tilletia species to identify candidate genes for the detection of regulated species infecting wheat.</title>
        <authorList>
            <person name="Nguyen H.D.T."/>
            <person name="Sultana T."/>
            <person name="Kesanakurti P."/>
            <person name="Hambleton S."/>
        </authorList>
    </citation>
    <scope>NUCLEOTIDE SEQUENCE</scope>
    <source>
        <strain evidence="1">DAOMC 236426</strain>
    </source>
</reference>
<comment type="caution">
    <text evidence="1">The sequence shown here is derived from an EMBL/GenBank/DDBJ whole genome shotgun (WGS) entry which is preliminary data.</text>
</comment>
<protein>
    <submittedName>
        <fullName evidence="1">Uncharacterized protein</fullName>
    </submittedName>
</protein>
<accession>A0A8X7MVA8</accession>